<dbReference type="Proteomes" id="UP000288351">
    <property type="component" value="Unassembled WGS sequence"/>
</dbReference>
<dbReference type="GO" id="GO:0003677">
    <property type="term" value="F:DNA binding"/>
    <property type="evidence" value="ECO:0007669"/>
    <property type="project" value="UniProtKB-KW"/>
</dbReference>
<name>A0A401QVJ8_STRNR</name>
<evidence type="ECO:0000256" key="2">
    <source>
        <dbReference type="ARBA" id="ARBA00023015"/>
    </source>
</evidence>
<dbReference type="EMBL" id="BHXC01000006">
    <property type="protein sequence ID" value="GCB89407.1"/>
    <property type="molecule type" value="Genomic_DNA"/>
</dbReference>
<evidence type="ECO:0000313" key="7">
    <source>
        <dbReference type="EMBL" id="GCB89407.1"/>
    </source>
</evidence>
<dbReference type="PANTHER" id="PTHR30346:SF0">
    <property type="entry name" value="HCA OPERON TRANSCRIPTIONAL ACTIVATOR HCAR"/>
    <property type="match status" value="1"/>
</dbReference>
<dbReference type="Pfam" id="PF00126">
    <property type="entry name" value="HTH_1"/>
    <property type="match status" value="1"/>
</dbReference>
<evidence type="ECO:0000256" key="1">
    <source>
        <dbReference type="ARBA" id="ARBA00009437"/>
    </source>
</evidence>
<dbReference type="InterPro" id="IPR036388">
    <property type="entry name" value="WH-like_DNA-bd_sf"/>
</dbReference>
<sequence length="344" mass="36498">MNFECVITYWYDCGVDLLAHLEAYVAAVDEASFSRAAERLGIAQPLLSRRIKTLEAHFEGQLFDRSRRQVATTEMGVLLLPYARDVLDRAQRLRHVARSARQSAVRAVGVPADCGPAALARVIRAGAEHGTTFAVRELPPDEREAGLADASLAYALVRVPPESAALRVPLGLASAPAEAAGGGRPESAAGRPRARRRAVHLEDLRPRRGTGARPGRPAAVPVLTTVEDHAPYAQDRLRRAVARAGLPESTVRPAGPMASALAETLAGQLTLLCTEPFARRHGASWAPLGDAALHRGYELRAARRNPEAARVPHWLAALLAAAVGAEPAAGSAGEDGPSRLAARG</sequence>
<reference evidence="7 8" key="1">
    <citation type="journal article" date="2019" name="Microbiol. Resour. Announc.">
        <title>Draft Genome Sequence of the Most Traditional epsilon-Poly-l-Lysine Producer, Streptomyces albulus NBRC14147.</title>
        <authorList>
            <person name="Yamanaka K."/>
            <person name="Hamano Y."/>
        </authorList>
    </citation>
    <scope>NUCLEOTIDE SEQUENCE [LARGE SCALE GENOMIC DNA]</scope>
    <source>
        <strain evidence="7 8">NBRC 14147</strain>
    </source>
</reference>
<dbReference type="Gene3D" id="1.10.10.10">
    <property type="entry name" value="Winged helix-like DNA-binding domain superfamily/Winged helix DNA-binding domain"/>
    <property type="match status" value="1"/>
</dbReference>
<evidence type="ECO:0000259" key="6">
    <source>
        <dbReference type="PROSITE" id="PS50931"/>
    </source>
</evidence>
<organism evidence="7 8">
    <name type="scientific">Streptomyces noursei</name>
    <name type="common">Streptomyces albulus</name>
    <dbReference type="NCBI Taxonomy" id="1971"/>
    <lineage>
        <taxon>Bacteria</taxon>
        <taxon>Bacillati</taxon>
        <taxon>Actinomycetota</taxon>
        <taxon>Actinomycetes</taxon>
        <taxon>Kitasatosporales</taxon>
        <taxon>Streptomycetaceae</taxon>
        <taxon>Streptomyces</taxon>
    </lineage>
</organism>
<evidence type="ECO:0000313" key="8">
    <source>
        <dbReference type="Proteomes" id="UP000288351"/>
    </source>
</evidence>
<evidence type="ECO:0000256" key="5">
    <source>
        <dbReference type="SAM" id="MobiDB-lite"/>
    </source>
</evidence>
<dbReference type="SUPFAM" id="SSF46785">
    <property type="entry name" value="Winged helix' DNA-binding domain"/>
    <property type="match status" value="1"/>
</dbReference>
<dbReference type="PROSITE" id="PS50931">
    <property type="entry name" value="HTH_LYSR"/>
    <property type="match status" value="1"/>
</dbReference>
<accession>A0A401QVJ8</accession>
<dbReference type="GO" id="GO:0032993">
    <property type="term" value="C:protein-DNA complex"/>
    <property type="evidence" value="ECO:0007669"/>
    <property type="project" value="TreeGrafter"/>
</dbReference>
<feature type="compositionally biased region" description="Low complexity" evidence="5">
    <location>
        <begin position="175"/>
        <end position="191"/>
    </location>
</feature>
<comment type="similarity">
    <text evidence="1">Belongs to the LysR transcriptional regulatory family.</text>
</comment>
<dbReference type="InterPro" id="IPR036390">
    <property type="entry name" value="WH_DNA-bd_sf"/>
</dbReference>
<proteinExistence type="inferred from homology"/>
<keyword evidence="3" id="KW-0238">DNA-binding</keyword>
<comment type="caution">
    <text evidence="7">The sequence shown here is derived from an EMBL/GenBank/DDBJ whole genome shotgun (WGS) entry which is preliminary data.</text>
</comment>
<dbReference type="PRINTS" id="PR00039">
    <property type="entry name" value="HTHLYSR"/>
</dbReference>
<feature type="domain" description="HTH lysR-type" evidence="6">
    <location>
        <begin position="16"/>
        <end position="73"/>
    </location>
</feature>
<dbReference type="PANTHER" id="PTHR30346">
    <property type="entry name" value="TRANSCRIPTIONAL DUAL REGULATOR HCAR-RELATED"/>
    <property type="match status" value="1"/>
</dbReference>
<protein>
    <submittedName>
        <fullName evidence="7">LysR family transcriptional regulator</fullName>
    </submittedName>
</protein>
<dbReference type="AlphaFoldDB" id="A0A401QVJ8"/>
<keyword evidence="2" id="KW-0805">Transcription regulation</keyword>
<evidence type="ECO:0000256" key="4">
    <source>
        <dbReference type="ARBA" id="ARBA00023163"/>
    </source>
</evidence>
<dbReference type="InterPro" id="IPR000847">
    <property type="entry name" value="LysR_HTH_N"/>
</dbReference>
<gene>
    <name evidence="7" type="ORF">SALB_02081</name>
</gene>
<dbReference type="GO" id="GO:0003700">
    <property type="term" value="F:DNA-binding transcription factor activity"/>
    <property type="evidence" value="ECO:0007669"/>
    <property type="project" value="InterPro"/>
</dbReference>
<feature type="region of interest" description="Disordered" evidence="5">
    <location>
        <begin position="175"/>
        <end position="199"/>
    </location>
</feature>
<dbReference type="FunFam" id="1.10.10.10:FF:000001">
    <property type="entry name" value="LysR family transcriptional regulator"/>
    <property type="match status" value="1"/>
</dbReference>
<evidence type="ECO:0000256" key="3">
    <source>
        <dbReference type="ARBA" id="ARBA00023125"/>
    </source>
</evidence>
<keyword evidence="4" id="KW-0804">Transcription</keyword>